<evidence type="ECO:0000313" key="2">
    <source>
        <dbReference type="EMBL" id="ADV45788.1"/>
    </source>
</evidence>
<accession>E6X0R8</accession>
<evidence type="ECO:0000313" key="3">
    <source>
        <dbReference type="Proteomes" id="UP000008633"/>
    </source>
</evidence>
<keyword evidence="1" id="KW-0812">Transmembrane</keyword>
<reference evidence="2 3" key="1">
    <citation type="journal article" date="2011" name="Stand. Genomic Sci.">
        <title>Complete genome sequence of Nitratifractor salsuginis type strain (E9I37-1).</title>
        <authorList>
            <person name="Anderson I."/>
            <person name="Sikorski J."/>
            <person name="Zeytun A."/>
            <person name="Nolan M."/>
            <person name="Lapidus A."/>
            <person name="Lucas S."/>
            <person name="Hammon N."/>
            <person name="Deshpande S."/>
            <person name="Cheng J.F."/>
            <person name="Tapia R."/>
            <person name="Han C."/>
            <person name="Goodwin L."/>
            <person name="Pitluck S."/>
            <person name="Liolios K."/>
            <person name="Pagani I."/>
            <person name="Ivanova N."/>
            <person name="Huntemann M."/>
            <person name="Mavromatis K."/>
            <person name="Ovchinikova G."/>
            <person name="Pati A."/>
            <person name="Chen A."/>
            <person name="Palaniappan K."/>
            <person name="Land M."/>
            <person name="Hauser L."/>
            <person name="Brambilla E.M."/>
            <person name="Ngatchou-Djao O.D."/>
            <person name="Rohde M."/>
            <person name="Tindall B.J."/>
            <person name="Goker M."/>
            <person name="Detter J.C."/>
            <person name="Woyke T."/>
            <person name="Bristow J."/>
            <person name="Eisen J.A."/>
            <person name="Markowitz V."/>
            <person name="Hugenholtz P."/>
            <person name="Klenk H.P."/>
            <person name="Kyrpides N.C."/>
        </authorList>
    </citation>
    <scope>NUCLEOTIDE SEQUENCE [LARGE SCALE GENOMIC DNA]</scope>
    <source>
        <strain evidence="3">DSM 16511 / JCM 12458 / E9I37-1</strain>
    </source>
</reference>
<organism evidence="2 3">
    <name type="scientific">Nitratifractor salsuginis (strain DSM 16511 / JCM 12458 / E9I37-1)</name>
    <dbReference type="NCBI Taxonomy" id="749222"/>
    <lineage>
        <taxon>Bacteria</taxon>
        <taxon>Pseudomonadati</taxon>
        <taxon>Campylobacterota</taxon>
        <taxon>Epsilonproteobacteria</taxon>
        <taxon>Campylobacterales</taxon>
        <taxon>Sulfurovaceae</taxon>
        <taxon>Nitratifractor</taxon>
    </lineage>
</organism>
<evidence type="ECO:0000256" key="1">
    <source>
        <dbReference type="SAM" id="Phobius"/>
    </source>
</evidence>
<name>E6X0R8_NITSE</name>
<sequence>MMSEELRVRNEEFRDAFSTIARDQALGIGHWALVIFFYNLFFLVTSYLLLVTQNKIFHLPSSILNPCDEGAGE</sequence>
<reference evidence="3" key="2">
    <citation type="submission" date="2011-01" db="EMBL/GenBank/DDBJ databases">
        <title>The complete genome of Nitratifractor salsuginis DSM 16511.</title>
        <authorList>
            <consortium name="US DOE Joint Genome Institute (JGI-PGF)"/>
            <person name="Lucas S."/>
            <person name="Copeland A."/>
            <person name="Lapidus A."/>
            <person name="Bruce D."/>
            <person name="Goodwin L."/>
            <person name="Pitluck S."/>
            <person name="Kyrpides N."/>
            <person name="Mavromatis K."/>
            <person name="Ivanova N."/>
            <person name="Mikhailova N."/>
            <person name="Zeytun A."/>
            <person name="Detter J.C."/>
            <person name="Tapia R."/>
            <person name="Han C."/>
            <person name="Land M."/>
            <person name="Hauser L."/>
            <person name="Markowitz V."/>
            <person name="Cheng J.-F."/>
            <person name="Hugenholtz P."/>
            <person name="Woyke T."/>
            <person name="Wu D."/>
            <person name="Tindall B."/>
            <person name="Schuetze A."/>
            <person name="Brambilla E."/>
            <person name="Klenk H.-P."/>
            <person name="Eisen J.A."/>
        </authorList>
    </citation>
    <scope>NUCLEOTIDE SEQUENCE [LARGE SCALE GENOMIC DNA]</scope>
    <source>
        <strain evidence="3">DSM 16511 / JCM 12458 / E9I37-1</strain>
    </source>
</reference>
<dbReference type="KEGG" id="nsa:Nitsa_0518"/>
<dbReference type="HOGENOM" id="CLU_2701019_0_0_7"/>
<proteinExistence type="predicted"/>
<dbReference type="AlphaFoldDB" id="E6X0R8"/>
<keyword evidence="1" id="KW-0472">Membrane</keyword>
<dbReference type="RefSeq" id="WP_013553484.1">
    <property type="nucleotide sequence ID" value="NC_014935.1"/>
</dbReference>
<feature type="transmembrane region" description="Helical" evidence="1">
    <location>
        <begin position="28"/>
        <end position="50"/>
    </location>
</feature>
<dbReference type="STRING" id="749222.Nitsa_0518"/>
<gene>
    <name evidence="2" type="ordered locus">Nitsa_0518</name>
</gene>
<keyword evidence="1" id="KW-1133">Transmembrane helix</keyword>
<protein>
    <submittedName>
        <fullName evidence="2">Uncharacterized protein</fullName>
    </submittedName>
</protein>
<dbReference type="Proteomes" id="UP000008633">
    <property type="component" value="Chromosome"/>
</dbReference>
<keyword evidence="3" id="KW-1185">Reference proteome</keyword>
<dbReference type="EMBL" id="CP002452">
    <property type="protein sequence ID" value="ADV45788.1"/>
    <property type="molecule type" value="Genomic_DNA"/>
</dbReference>